<dbReference type="SUPFAM" id="SSF81383">
    <property type="entry name" value="F-box domain"/>
    <property type="match status" value="1"/>
</dbReference>
<dbReference type="CDD" id="cd09917">
    <property type="entry name" value="F-box_SF"/>
    <property type="match status" value="1"/>
</dbReference>
<reference evidence="2 3" key="1">
    <citation type="submission" date="2010-05" db="EMBL/GenBank/DDBJ databases">
        <title>The Genome Sequence of Thecamonas trahens ATCC 50062.</title>
        <authorList>
            <consortium name="The Broad Institute Genome Sequencing Platform"/>
            <person name="Russ C."/>
            <person name="Cuomo C."/>
            <person name="Shea T."/>
            <person name="Young S.K."/>
            <person name="Zeng Q."/>
            <person name="Koehrsen M."/>
            <person name="Haas B."/>
            <person name="Borodovsky M."/>
            <person name="Guigo R."/>
            <person name="Alvarado L."/>
            <person name="Berlin A."/>
            <person name="Bochicchio J."/>
            <person name="Borenstein D."/>
            <person name="Chapman S."/>
            <person name="Chen Z."/>
            <person name="Freedman E."/>
            <person name="Gellesch M."/>
            <person name="Goldberg J."/>
            <person name="Griggs A."/>
            <person name="Gujja S."/>
            <person name="Heilman E."/>
            <person name="Heiman D."/>
            <person name="Hepburn T."/>
            <person name="Howarth C."/>
            <person name="Jen D."/>
            <person name="Larson L."/>
            <person name="Mehta T."/>
            <person name="Park D."/>
            <person name="Pearson M."/>
            <person name="Roberts A."/>
            <person name="Saif S."/>
            <person name="Shenoy N."/>
            <person name="Sisk P."/>
            <person name="Stolte C."/>
            <person name="Sykes S."/>
            <person name="Thomson T."/>
            <person name="Walk T."/>
            <person name="White J."/>
            <person name="Yandava C."/>
            <person name="Burger G."/>
            <person name="Gray M.W."/>
            <person name="Holland P.W.H."/>
            <person name="King N."/>
            <person name="Lang F.B.F."/>
            <person name="Roger A.J."/>
            <person name="Ruiz-Trillo I."/>
            <person name="Lander E."/>
            <person name="Nusbaum C."/>
        </authorList>
    </citation>
    <scope>NUCLEOTIDE SEQUENCE [LARGE SCALE GENOMIC DNA]</scope>
    <source>
        <strain evidence="2 3">ATCC 50062</strain>
    </source>
</reference>
<gene>
    <name evidence="2" type="ORF">AMSG_07907</name>
</gene>
<accession>A0A0L0DHH7</accession>
<dbReference type="InterPro" id="IPR001810">
    <property type="entry name" value="F-box_dom"/>
</dbReference>
<feature type="domain" description="F-box" evidence="1">
    <location>
        <begin position="9"/>
        <end position="56"/>
    </location>
</feature>
<dbReference type="EMBL" id="GL349470">
    <property type="protein sequence ID" value="KNC51824.1"/>
    <property type="molecule type" value="Genomic_DNA"/>
</dbReference>
<evidence type="ECO:0000313" key="2">
    <source>
        <dbReference type="EMBL" id="KNC51824.1"/>
    </source>
</evidence>
<dbReference type="PROSITE" id="PS50181">
    <property type="entry name" value="FBOX"/>
    <property type="match status" value="1"/>
</dbReference>
<dbReference type="Proteomes" id="UP000054408">
    <property type="component" value="Unassembled WGS sequence"/>
</dbReference>
<evidence type="ECO:0000313" key="3">
    <source>
        <dbReference type="Proteomes" id="UP000054408"/>
    </source>
</evidence>
<organism evidence="2 3">
    <name type="scientific">Thecamonas trahens ATCC 50062</name>
    <dbReference type="NCBI Taxonomy" id="461836"/>
    <lineage>
        <taxon>Eukaryota</taxon>
        <taxon>Apusozoa</taxon>
        <taxon>Apusomonadida</taxon>
        <taxon>Apusomonadidae</taxon>
        <taxon>Thecamonas</taxon>
    </lineage>
</organism>
<name>A0A0L0DHH7_THETB</name>
<dbReference type="RefSeq" id="XP_013755689.1">
    <property type="nucleotide sequence ID" value="XM_013900235.1"/>
</dbReference>
<evidence type="ECO:0000259" key="1">
    <source>
        <dbReference type="PROSITE" id="PS50181"/>
    </source>
</evidence>
<keyword evidence="3" id="KW-1185">Reference proteome</keyword>
<sequence length="340" mass="36246">MAAAPDSARLTLEELPVDVLGEVASYLSCLSLVALMGTCQTIRQALMHDALVWRVRFGVADYEAFARGLCAPPGTVVAISSSNNRYTPMELFDLAVVVPGGNSCGDAESIKRARASRAVADAHEMIAMLEASGVASAGAANTVAVFHDHVNGGSFVTPMAAHLGARMMAAAAAVGVFVPDSIYSLARVDGDDDPLQLGLDTLGYVPGEFLAATSRGRYRFSSIAIGSGPQPEQLRWRFVLLVLMVQAKTGALSDSPQLADALLPPMTMFSSTPSVQGQGQLDELMEACKFMEFSIYETCTPNWPPNRYLSVPVFRVRELVEGVDSFLEHVVSNLAAQEAR</sequence>
<protein>
    <recommendedName>
        <fullName evidence="1">F-box domain-containing protein</fullName>
    </recommendedName>
</protein>
<dbReference type="AlphaFoldDB" id="A0A0L0DHH7"/>
<dbReference type="GeneID" id="25566725"/>
<dbReference type="InterPro" id="IPR036047">
    <property type="entry name" value="F-box-like_dom_sf"/>
</dbReference>
<proteinExistence type="predicted"/>